<accession>A0A8S5PJ00</accession>
<proteinExistence type="predicted"/>
<evidence type="ECO:0000313" key="1">
    <source>
        <dbReference type="EMBL" id="DAE07046.1"/>
    </source>
</evidence>
<name>A0A8S5PJ00_9CAUD</name>
<sequence length="1923" mass="214792">MAEGIDKKITDLATAWNGYKGSRVEEFLKEYLSTLDGAKFGFVNIESGENSLQTIRFFRDEQAYADWFADRTANADRVLGEFSLYSNKPVESYTMRAIITRYPAANMARGAQNAVSLAYNCYWGDNPADRDTQDGTATVEVNGVAAPALTRQLKASGTATANVYTFELGDLLTAETNEVKLRVTNAHGAEKVFTFNINTYSLTLEFDPAYDESQVQTSRWSLRVLCQGVPATVYCRIQDGGRTDTLTKSIHNSSGEFVIDEQHRYGSGAHAITLWAENKELGLRTPDITTTYIKASSGPGGVAALCFGKGIPTTARQFSVARLPYYFYLPDEDAGTAVSVKAELLYGGGQNVRQLSVQQVTLNPDHGSGLQTLNVAFDEAEYLPEVTVRISVDGVSAECKIKVQGLGIDLAPADECKVYLPMRGRANGDESAQNIVATYRGRQTARLVRSDNFRLDDNNGFIDGQGMTIRAGKNVTLKDFLPFGSDFGANGSKQGRTIELEFESGICSDENAVIVDCMDGGTGFRVYANRVELGCATGTVITYYPEQSRVRLGVVIDGTTTHTRNNLGGGSVAEKDVNLAYLYMNGVIVRMFDYATASWKQGAPKELVIGSPQAEVKLYSIRMYDKALNFAQMVGNYAYDTPDIEDVTDREGRFVRFGKVSIAKRNDILNSVGDIHNPDEIVSYNKVRKALPETPIAVWDIENLPYNKNNPNVPITATEFINPQWDKARDGWAGAPFKVGPHAFNADGTSSNGYPLPYKNWAETFETFSGDPVTLTLDPGHSDEQSTSYSITRGVAEGEKEMVHKVNFASSEGIFNVLAMNLFQEILLGCARNDMDLYTSFQRAQAMQGKEVTFRKSLSGLSEIGFRKTAATAAKEPMFLSIYNMINNKYSASFLGFPKKDHTKAQVWEIDENVNFFNREMTLHELLADGTVRQSNGTDSAGPMYYARVPKKSPTNKKNKLGQVKTATDNIEAANRELAVIRRFHNWVVSCNPHLPERYKAEHGEYRQLDLPVTYNGVKYDRDTPAYRRARFVNTYRDYLVKTDVLFYIVFCVFFLGMDSLDKNMSIAFDDIELNPDGSVKVAHARLFLRDTDTQSLFNNSGALMYKYWAEWNDAYNPTTGKTQPIAGETYDNDNHAWLPKMDEGYSPVFNGRLSGLIDLVWQCWGDDLAAMYKGMRDNGLESSNIFRRYTDFWKQWCENLYNADAMGYANTGHFTKAYGDKLNLMQYFLEKRSRYMDSKFCCGASVVNNLRMRLYEQGKGLAIKHYSPLYASVQWGANNFSTVRNIDGGYGLLPFGFTNPQNATFDIDDADMITDIKTFTRRVGGQVTYSGLEGLGDFEFDANMPLLRRLEELVMDYTAQRPNTRERGTAFDLSKCVMLRRVIVRNVKNLTKVIQLGSGVLQEVDFSGTPIKGVVMPENGTLTRLVLPDTIEELTLRGLDALEPGGLNLGGLANVKKFRYSACRKLNGFDILQRIYTAGAKPTDIEMDGLNETLTSLDTLDLLAEAGAKLSGRITLHEVTPDFRAKLRYVQAWGDVDNSRNPLHLVYERIPVNSVTISGDIYVQEEGVAWLNISPDNVRANGIRAIEWSMEANPYATIDARTGRMAVTRVGSDETANAQVTVTVTVDDGRQLTATETVYFYERAPQIGDIIYADGSWSDKNNKNKTPIGVCFYISADGKDRRMMGLSRLNTIGNLWGYSGRENERLARLASEPARDLSTVRGMERNYPKTLVDDWTTLERTTLDYSKGEKIPYGLYNTLCIIRQRNDMLQDSNYNLEVPQASGTTSEFNNLKRILAKYIGEVQAYAYYIPASLCYAYAPSVFNDEVLSDKFHAHKWYLPSAAEVAVILDSISKGYESSGCFLKKANAYGLIEQVVMDGDGAWRFFDTSQEYSALERVVGQRWTMNKLVKWGTANYVFPVCRF</sequence>
<organism evidence="1">
    <name type="scientific">Myoviridae sp. ctuJM17</name>
    <dbReference type="NCBI Taxonomy" id="2825200"/>
    <lineage>
        <taxon>Viruses</taxon>
        <taxon>Duplodnaviria</taxon>
        <taxon>Heunggongvirae</taxon>
        <taxon>Uroviricota</taxon>
        <taxon>Caudoviricetes</taxon>
    </lineage>
</organism>
<reference evidence="1" key="1">
    <citation type="journal article" date="2021" name="Proc. Natl. Acad. Sci. U.S.A.">
        <title>A Catalog of Tens of Thousands of Viruses from Human Metagenomes Reveals Hidden Associations with Chronic Diseases.</title>
        <authorList>
            <person name="Tisza M.J."/>
            <person name="Buck C.B."/>
        </authorList>
    </citation>
    <scope>NUCLEOTIDE SEQUENCE</scope>
    <source>
        <strain evidence="1">CtuJM17</strain>
    </source>
</reference>
<dbReference type="EMBL" id="BK015444">
    <property type="protein sequence ID" value="DAE07046.1"/>
    <property type="molecule type" value="Genomic_DNA"/>
</dbReference>
<protein>
    <submittedName>
        <fullName evidence="1">Uncharacterized protein</fullName>
    </submittedName>
</protein>